<evidence type="ECO:0000313" key="3">
    <source>
        <dbReference type="EnsemblMetazoa" id="GAUT039454-PA"/>
    </source>
</evidence>
<sequence length="293" mass="31799">MYCIAVGLTGILCKISLQFCCEFIDNNRSSISAVSDIAKFMKLPTSTLLVLHSGLKLAGYKPQNDKDEPKNLVQVIGSLAFLTHCIIGILMQTKIIHFLAGNNKDIISYIGLTSTVLFLFSEFISCYYTWKKYLDNKDPEKSAEYGKDVIFSTIALSLGLSSFILKRMETATIPINFGNGIIYNFNLGVTVSIILSLAYLVSNIDKFVNQPSNGTDPSTGLDNAGHNHIQPGNDGNDLPDGNAVGIDNIWSTLVATAPSDESSLKSTPLQLSVSTEISHGSILNSPQNSDTNF</sequence>
<keyword evidence="2" id="KW-0472">Membrane</keyword>
<protein>
    <submittedName>
        <fullName evidence="3">Uncharacterized protein</fullName>
    </submittedName>
</protein>
<keyword evidence="2" id="KW-0812">Transmembrane</keyword>
<dbReference type="AlphaFoldDB" id="A0A1A9VJM9"/>
<evidence type="ECO:0000256" key="1">
    <source>
        <dbReference type="SAM" id="MobiDB-lite"/>
    </source>
</evidence>
<feature type="transmembrane region" description="Helical" evidence="2">
    <location>
        <begin position="149"/>
        <end position="168"/>
    </location>
</feature>
<keyword evidence="4" id="KW-1185">Reference proteome</keyword>
<keyword evidence="2" id="KW-1133">Transmembrane helix</keyword>
<feature type="transmembrane region" description="Helical" evidence="2">
    <location>
        <begin position="180"/>
        <end position="201"/>
    </location>
</feature>
<feature type="region of interest" description="Disordered" evidence="1">
    <location>
        <begin position="212"/>
        <end position="241"/>
    </location>
</feature>
<feature type="transmembrane region" description="Helical" evidence="2">
    <location>
        <begin position="106"/>
        <end position="128"/>
    </location>
</feature>
<dbReference type="Proteomes" id="UP000078200">
    <property type="component" value="Unassembled WGS sequence"/>
</dbReference>
<organism evidence="3 4">
    <name type="scientific">Glossina austeni</name>
    <name type="common">Savannah tsetse fly</name>
    <dbReference type="NCBI Taxonomy" id="7395"/>
    <lineage>
        <taxon>Eukaryota</taxon>
        <taxon>Metazoa</taxon>
        <taxon>Ecdysozoa</taxon>
        <taxon>Arthropoda</taxon>
        <taxon>Hexapoda</taxon>
        <taxon>Insecta</taxon>
        <taxon>Pterygota</taxon>
        <taxon>Neoptera</taxon>
        <taxon>Endopterygota</taxon>
        <taxon>Diptera</taxon>
        <taxon>Brachycera</taxon>
        <taxon>Muscomorpha</taxon>
        <taxon>Hippoboscoidea</taxon>
        <taxon>Glossinidae</taxon>
        <taxon>Glossina</taxon>
    </lineage>
</organism>
<name>A0A1A9VJM9_GLOAU</name>
<accession>A0A1A9VJM9</accession>
<dbReference type="EnsemblMetazoa" id="GAUT039454-RA">
    <property type="protein sequence ID" value="GAUT039454-PA"/>
    <property type="gene ID" value="GAUT039454"/>
</dbReference>
<feature type="compositionally biased region" description="Polar residues" evidence="1">
    <location>
        <begin position="212"/>
        <end position="221"/>
    </location>
</feature>
<feature type="transmembrane region" description="Helical" evidence="2">
    <location>
        <begin position="72"/>
        <end position="100"/>
    </location>
</feature>
<dbReference type="VEuPathDB" id="VectorBase:GAUT039454"/>
<evidence type="ECO:0000313" key="4">
    <source>
        <dbReference type="Proteomes" id="UP000078200"/>
    </source>
</evidence>
<evidence type="ECO:0000256" key="2">
    <source>
        <dbReference type="SAM" id="Phobius"/>
    </source>
</evidence>
<proteinExistence type="predicted"/>
<reference evidence="3" key="1">
    <citation type="submission" date="2020-05" db="UniProtKB">
        <authorList>
            <consortium name="EnsemblMetazoa"/>
        </authorList>
    </citation>
    <scope>IDENTIFICATION</scope>
    <source>
        <strain evidence="3">TTRI</strain>
    </source>
</reference>